<feature type="chain" id="PRO_5040774021" description="EF-hand domain-containing protein" evidence="2">
    <location>
        <begin position="23"/>
        <end position="203"/>
    </location>
</feature>
<feature type="signal peptide" evidence="2">
    <location>
        <begin position="1"/>
        <end position="22"/>
    </location>
</feature>
<accession>A0A9W9KCW6</accession>
<reference evidence="4" key="1">
    <citation type="submission" date="2022-11" db="EMBL/GenBank/DDBJ databases">
        <authorList>
            <person name="Petersen C."/>
        </authorList>
    </citation>
    <scope>NUCLEOTIDE SEQUENCE</scope>
    <source>
        <strain evidence="4">IBT 34128</strain>
    </source>
</reference>
<evidence type="ECO:0000259" key="3">
    <source>
        <dbReference type="PROSITE" id="PS50222"/>
    </source>
</evidence>
<dbReference type="AlphaFoldDB" id="A0A9W9KCW6"/>
<dbReference type="Proteomes" id="UP001141434">
    <property type="component" value="Unassembled WGS sequence"/>
</dbReference>
<name>A0A9W9KCW6_9EURO</name>
<evidence type="ECO:0000313" key="4">
    <source>
        <dbReference type="EMBL" id="KAJ5101729.1"/>
    </source>
</evidence>
<gene>
    <name evidence="4" type="ORF">NUU61_003951</name>
</gene>
<dbReference type="PROSITE" id="PS50222">
    <property type="entry name" value="EF_HAND_2"/>
    <property type="match status" value="1"/>
</dbReference>
<keyword evidence="5" id="KW-1185">Reference proteome</keyword>
<sequence>MVAKLLGFAAGVLALSSGLVNAHGSHASNPDPADDWATRHMIEEHHIGSFDPLSFFTLHDYDSSGAWTTDEVRKTYGMDDESNDHISEARKQEALNKVFELFDPDTTGVIWREDFEDVIAEGVRLPDLGFGAGHHGDDEYEYEIHHFEKYHGDDATEEELTHPEDIAHFRKHDEEEALLRRIEQLEQIQIVDENIPLKFRRNF</sequence>
<protein>
    <recommendedName>
        <fullName evidence="3">EF-hand domain-containing protein</fullName>
    </recommendedName>
</protein>
<organism evidence="4 5">
    <name type="scientific">Penicillium alfredii</name>
    <dbReference type="NCBI Taxonomy" id="1506179"/>
    <lineage>
        <taxon>Eukaryota</taxon>
        <taxon>Fungi</taxon>
        <taxon>Dikarya</taxon>
        <taxon>Ascomycota</taxon>
        <taxon>Pezizomycotina</taxon>
        <taxon>Eurotiomycetes</taxon>
        <taxon>Eurotiomycetidae</taxon>
        <taxon>Eurotiales</taxon>
        <taxon>Aspergillaceae</taxon>
        <taxon>Penicillium</taxon>
    </lineage>
</organism>
<dbReference type="GO" id="GO:0005509">
    <property type="term" value="F:calcium ion binding"/>
    <property type="evidence" value="ECO:0007669"/>
    <property type="project" value="InterPro"/>
</dbReference>
<feature type="domain" description="EF-hand" evidence="3">
    <location>
        <begin position="90"/>
        <end position="125"/>
    </location>
</feature>
<dbReference type="GO" id="GO:0005793">
    <property type="term" value="C:endoplasmic reticulum-Golgi intermediate compartment"/>
    <property type="evidence" value="ECO:0007669"/>
    <property type="project" value="TreeGrafter"/>
</dbReference>
<dbReference type="PANTHER" id="PTHR19237:SF20">
    <property type="entry name" value="NUCLEOBINDIN 1"/>
    <property type="match status" value="1"/>
</dbReference>
<keyword evidence="1 2" id="KW-0732">Signal</keyword>
<evidence type="ECO:0000256" key="1">
    <source>
        <dbReference type="ARBA" id="ARBA00022729"/>
    </source>
</evidence>
<dbReference type="RefSeq" id="XP_056512560.1">
    <property type="nucleotide sequence ID" value="XM_056654533.1"/>
</dbReference>
<comment type="caution">
    <text evidence="4">The sequence shown here is derived from an EMBL/GenBank/DDBJ whole genome shotgun (WGS) entry which is preliminary data.</text>
</comment>
<dbReference type="InterPro" id="IPR002048">
    <property type="entry name" value="EF_hand_dom"/>
</dbReference>
<reference evidence="4" key="2">
    <citation type="journal article" date="2023" name="IMA Fungus">
        <title>Comparative genomic study of the Penicillium genus elucidates a diverse pangenome and 15 lateral gene transfer events.</title>
        <authorList>
            <person name="Petersen C."/>
            <person name="Sorensen T."/>
            <person name="Nielsen M.R."/>
            <person name="Sondergaard T.E."/>
            <person name="Sorensen J.L."/>
            <person name="Fitzpatrick D.A."/>
            <person name="Frisvad J.C."/>
            <person name="Nielsen K.L."/>
        </authorList>
    </citation>
    <scope>NUCLEOTIDE SEQUENCE</scope>
    <source>
        <strain evidence="4">IBT 34128</strain>
    </source>
</reference>
<dbReference type="InterPro" id="IPR040250">
    <property type="entry name" value="Nucleobindin"/>
</dbReference>
<dbReference type="GeneID" id="81393701"/>
<dbReference type="PANTHER" id="PTHR19237">
    <property type="entry name" value="NUCLEOBINDIN"/>
    <property type="match status" value="1"/>
</dbReference>
<dbReference type="InterPro" id="IPR011992">
    <property type="entry name" value="EF-hand-dom_pair"/>
</dbReference>
<evidence type="ECO:0000313" key="5">
    <source>
        <dbReference type="Proteomes" id="UP001141434"/>
    </source>
</evidence>
<evidence type="ECO:0000256" key="2">
    <source>
        <dbReference type="SAM" id="SignalP"/>
    </source>
</evidence>
<proteinExistence type="predicted"/>
<dbReference type="EMBL" id="JAPMSZ010000005">
    <property type="protein sequence ID" value="KAJ5101729.1"/>
    <property type="molecule type" value="Genomic_DNA"/>
</dbReference>
<dbReference type="OrthoDB" id="289247at2759"/>
<dbReference type="SUPFAM" id="SSF47473">
    <property type="entry name" value="EF-hand"/>
    <property type="match status" value="1"/>
</dbReference>
<dbReference type="Gene3D" id="1.10.238.10">
    <property type="entry name" value="EF-hand"/>
    <property type="match status" value="1"/>
</dbReference>